<organism evidence="2 3">
    <name type="scientific">Shewanella dokdonensis</name>
    <dbReference type="NCBI Taxonomy" id="712036"/>
    <lineage>
        <taxon>Bacteria</taxon>
        <taxon>Pseudomonadati</taxon>
        <taxon>Pseudomonadota</taxon>
        <taxon>Gammaproteobacteria</taxon>
        <taxon>Alteromonadales</taxon>
        <taxon>Shewanellaceae</taxon>
        <taxon>Shewanella</taxon>
    </lineage>
</organism>
<accession>A0ABX8DI05</accession>
<dbReference type="Proteomes" id="UP000676428">
    <property type="component" value="Chromosome"/>
</dbReference>
<gene>
    <name evidence="2" type="ORF">KHX94_08015</name>
</gene>
<evidence type="ECO:0000256" key="1">
    <source>
        <dbReference type="SAM" id="Phobius"/>
    </source>
</evidence>
<keyword evidence="1" id="KW-1133">Transmembrane helix</keyword>
<keyword evidence="1" id="KW-0812">Transmembrane</keyword>
<dbReference type="EMBL" id="CP074572">
    <property type="protein sequence ID" value="QVK24413.1"/>
    <property type="molecule type" value="Genomic_DNA"/>
</dbReference>
<keyword evidence="1" id="KW-0472">Membrane</keyword>
<dbReference type="RefSeq" id="WP_213683001.1">
    <property type="nucleotide sequence ID" value="NZ_CP074572.1"/>
</dbReference>
<feature type="transmembrane region" description="Helical" evidence="1">
    <location>
        <begin position="6"/>
        <end position="22"/>
    </location>
</feature>
<name>A0ABX8DI05_9GAMM</name>
<feature type="transmembrane region" description="Helical" evidence="1">
    <location>
        <begin position="78"/>
        <end position="96"/>
    </location>
</feature>
<proteinExistence type="predicted"/>
<keyword evidence="3" id="KW-1185">Reference proteome</keyword>
<protein>
    <submittedName>
        <fullName evidence="2">Uncharacterized protein</fullName>
    </submittedName>
</protein>
<reference evidence="2 3" key="1">
    <citation type="journal article" date="2012" name="Int. J. Syst. Evol. Microbiol.">
        <title>Shewanella dokdonensis sp. nov., isolated from seawater.</title>
        <authorList>
            <person name="Sung H.R."/>
            <person name="Yoon J.H."/>
            <person name="Ghim S.Y."/>
        </authorList>
    </citation>
    <scope>NUCLEOTIDE SEQUENCE [LARGE SCALE GENOMIC DNA]</scope>
    <source>
        <strain evidence="2 3">DSM 23626</strain>
    </source>
</reference>
<evidence type="ECO:0000313" key="3">
    <source>
        <dbReference type="Proteomes" id="UP000676428"/>
    </source>
</evidence>
<evidence type="ECO:0000313" key="2">
    <source>
        <dbReference type="EMBL" id="QVK24413.1"/>
    </source>
</evidence>
<sequence length="98" mass="11231">MESILLAVIATALLILLLKWWLDHRIKQYLQQQFPHEWQALSHARTGVVAAINTSLREGGLSQHSDPLLARYQRQTKWLKIAAVSLLVVTLLLGFYQQ</sequence>